<protein>
    <submittedName>
        <fullName evidence="1">Uncharacterized protein</fullName>
    </submittedName>
</protein>
<evidence type="ECO:0000313" key="2">
    <source>
        <dbReference type="Proteomes" id="UP000199423"/>
    </source>
</evidence>
<evidence type="ECO:0000313" key="1">
    <source>
        <dbReference type="EMBL" id="SFV32041.1"/>
    </source>
</evidence>
<dbReference type="RefSeq" id="WP_177228079.1">
    <property type="nucleotide sequence ID" value="NZ_FPCH01000002.1"/>
</dbReference>
<keyword evidence="2" id="KW-1185">Reference proteome</keyword>
<accession>A0A1I7NBM2</accession>
<dbReference type="Proteomes" id="UP000199423">
    <property type="component" value="Unassembled WGS sequence"/>
</dbReference>
<proteinExistence type="predicted"/>
<organism evidence="1 2">
    <name type="scientific">Hyphomicrobium facile</name>
    <dbReference type="NCBI Taxonomy" id="51670"/>
    <lineage>
        <taxon>Bacteria</taxon>
        <taxon>Pseudomonadati</taxon>
        <taxon>Pseudomonadota</taxon>
        <taxon>Alphaproteobacteria</taxon>
        <taxon>Hyphomicrobiales</taxon>
        <taxon>Hyphomicrobiaceae</taxon>
        <taxon>Hyphomicrobium</taxon>
    </lineage>
</organism>
<reference evidence="2" key="1">
    <citation type="submission" date="2016-10" db="EMBL/GenBank/DDBJ databases">
        <authorList>
            <person name="Varghese N."/>
            <person name="Submissions S."/>
        </authorList>
    </citation>
    <scope>NUCLEOTIDE SEQUENCE [LARGE SCALE GENOMIC DNA]</scope>
    <source>
        <strain evidence="2">DSM 1565</strain>
    </source>
</reference>
<dbReference type="EMBL" id="FPCH01000002">
    <property type="protein sequence ID" value="SFV32041.1"/>
    <property type="molecule type" value="Genomic_DNA"/>
</dbReference>
<name>A0A1I7NBM2_9HYPH</name>
<gene>
    <name evidence="1" type="ORF">SAMN04488557_1471</name>
</gene>
<dbReference type="STRING" id="51670.SAMN04488557_1471"/>
<sequence length="64" mass="7134">MRWLLVERKPDVVYAGRPAVYLGVNGGETSDPGMALTFQTREAAEAHRRNLKRPYDWVATTAGS</sequence>
<dbReference type="AlphaFoldDB" id="A0A1I7NBM2"/>